<feature type="compositionally biased region" description="Low complexity" evidence="3">
    <location>
        <begin position="270"/>
        <end position="291"/>
    </location>
</feature>
<organism evidence="7 8">
    <name type="scientific">Bugula neritina</name>
    <name type="common">Brown bryozoan</name>
    <name type="synonym">Sertularia neritina</name>
    <dbReference type="NCBI Taxonomy" id="10212"/>
    <lineage>
        <taxon>Eukaryota</taxon>
        <taxon>Metazoa</taxon>
        <taxon>Spiralia</taxon>
        <taxon>Lophotrochozoa</taxon>
        <taxon>Bryozoa</taxon>
        <taxon>Gymnolaemata</taxon>
        <taxon>Cheilostomatida</taxon>
        <taxon>Flustrina</taxon>
        <taxon>Buguloidea</taxon>
        <taxon>Bugulidae</taxon>
        <taxon>Bugula</taxon>
    </lineage>
</organism>
<feature type="compositionally biased region" description="Low complexity" evidence="3">
    <location>
        <begin position="362"/>
        <end position="380"/>
    </location>
</feature>
<dbReference type="InterPro" id="IPR040655">
    <property type="entry name" value="TIAM1_CC-Ex"/>
</dbReference>
<dbReference type="InterPro" id="IPR036034">
    <property type="entry name" value="PDZ_sf"/>
</dbReference>
<dbReference type="PANTHER" id="PTHR46001:SF3">
    <property type="entry name" value="PROTEIN STILL LIFE, ISOFORM SIF TYPE 1"/>
    <property type="match status" value="1"/>
</dbReference>
<feature type="compositionally biased region" description="Acidic residues" evidence="3">
    <location>
        <begin position="411"/>
        <end position="421"/>
    </location>
</feature>
<evidence type="ECO:0000256" key="2">
    <source>
        <dbReference type="SAM" id="Coils"/>
    </source>
</evidence>
<proteinExistence type="predicted"/>
<dbReference type="Pfam" id="PF00169">
    <property type="entry name" value="PH"/>
    <property type="match status" value="1"/>
</dbReference>
<evidence type="ECO:0000259" key="6">
    <source>
        <dbReference type="PROSITE" id="PS50898"/>
    </source>
</evidence>
<feature type="compositionally biased region" description="Polar residues" evidence="3">
    <location>
        <begin position="221"/>
        <end position="231"/>
    </location>
</feature>
<feature type="compositionally biased region" description="Polar residues" evidence="3">
    <location>
        <begin position="99"/>
        <end position="124"/>
    </location>
</feature>
<accession>A0A7J7K8W1</accession>
<feature type="region of interest" description="Disordered" evidence="3">
    <location>
        <begin position="72"/>
        <end position="130"/>
    </location>
</feature>
<feature type="region of interest" description="Disordered" evidence="3">
    <location>
        <begin position="202"/>
        <end position="231"/>
    </location>
</feature>
<dbReference type="OrthoDB" id="8059989at2759"/>
<dbReference type="SMART" id="SM00228">
    <property type="entry name" value="PDZ"/>
    <property type="match status" value="1"/>
</dbReference>
<evidence type="ECO:0000256" key="3">
    <source>
        <dbReference type="SAM" id="MobiDB-lite"/>
    </source>
</evidence>
<feature type="region of interest" description="Disordered" evidence="3">
    <location>
        <begin position="254"/>
        <end position="302"/>
    </location>
</feature>
<evidence type="ECO:0000259" key="4">
    <source>
        <dbReference type="PROSITE" id="PS50003"/>
    </source>
</evidence>
<dbReference type="Pfam" id="PF02196">
    <property type="entry name" value="RBD"/>
    <property type="match status" value="1"/>
</dbReference>
<feature type="coiled-coil region" evidence="2">
    <location>
        <begin position="572"/>
        <end position="599"/>
    </location>
</feature>
<keyword evidence="1" id="KW-0344">Guanine-nucleotide releasing factor</keyword>
<evidence type="ECO:0000313" key="7">
    <source>
        <dbReference type="EMBL" id="KAF6033996.1"/>
    </source>
</evidence>
<dbReference type="InterPro" id="IPR041489">
    <property type="entry name" value="PDZ_6"/>
</dbReference>
<protein>
    <submittedName>
        <fullName evidence="7">TIAM1</fullName>
    </submittedName>
</protein>
<gene>
    <name evidence="7" type="ORF">EB796_007691</name>
</gene>
<feature type="domain" description="PH" evidence="4">
    <location>
        <begin position="446"/>
        <end position="559"/>
    </location>
</feature>
<feature type="domain" description="RBD" evidence="6">
    <location>
        <begin position="758"/>
        <end position="827"/>
    </location>
</feature>
<dbReference type="Gene3D" id="6.10.140.680">
    <property type="match status" value="1"/>
</dbReference>
<dbReference type="Pfam" id="PF18385">
    <property type="entry name" value="Tiam_CC_Ex"/>
    <property type="match status" value="1"/>
</dbReference>
<dbReference type="InterPro" id="IPR011993">
    <property type="entry name" value="PH-like_dom_sf"/>
</dbReference>
<feature type="region of interest" description="Disordered" evidence="3">
    <location>
        <begin position="347"/>
        <end position="380"/>
    </location>
</feature>
<feature type="region of interest" description="Disordered" evidence="3">
    <location>
        <begin position="405"/>
        <end position="430"/>
    </location>
</feature>
<dbReference type="Gene3D" id="3.10.20.90">
    <property type="entry name" value="Phosphatidylinositol 3-kinase Catalytic Subunit, Chain A, domain 1"/>
    <property type="match status" value="1"/>
</dbReference>
<name>A0A7J7K8W1_BUGNE</name>
<dbReference type="PROSITE" id="PS50003">
    <property type="entry name" value="PH_DOMAIN"/>
    <property type="match status" value="1"/>
</dbReference>
<evidence type="ECO:0000256" key="1">
    <source>
        <dbReference type="ARBA" id="ARBA00022658"/>
    </source>
</evidence>
<dbReference type="Gene3D" id="2.30.42.10">
    <property type="match status" value="1"/>
</dbReference>
<feature type="compositionally biased region" description="Polar residues" evidence="3">
    <location>
        <begin position="72"/>
        <end position="81"/>
    </location>
</feature>
<dbReference type="PROSITE" id="PS50106">
    <property type="entry name" value="PDZ"/>
    <property type="match status" value="1"/>
</dbReference>
<dbReference type="SUPFAM" id="SSF50729">
    <property type="entry name" value="PH domain-like"/>
    <property type="match status" value="1"/>
</dbReference>
<evidence type="ECO:0000313" key="8">
    <source>
        <dbReference type="Proteomes" id="UP000593567"/>
    </source>
</evidence>
<dbReference type="GO" id="GO:0005085">
    <property type="term" value="F:guanyl-nucleotide exchange factor activity"/>
    <property type="evidence" value="ECO:0007669"/>
    <property type="project" value="UniProtKB-KW"/>
</dbReference>
<dbReference type="InterPro" id="IPR001849">
    <property type="entry name" value="PH_domain"/>
</dbReference>
<dbReference type="GO" id="GO:0007264">
    <property type="term" value="P:small GTPase-mediated signal transduction"/>
    <property type="evidence" value="ECO:0007669"/>
    <property type="project" value="InterPro"/>
</dbReference>
<dbReference type="PANTHER" id="PTHR46001">
    <property type="entry name" value="TIAM (MAMMALIAN TUMOR INVASION AND METASTASIS FACTOR) HOMOLOG"/>
    <property type="match status" value="1"/>
</dbReference>
<dbReference type="InterPro" id="IPR043537">
    <property type="entry name" value="Tiam1/Tiam2/Sif"/>
</dbReference>
<keyword evidence="8" id="KW-1185">Reference proteome</keyword>
<dbReference type="InterPro" id="IPR003116">
    <property type="entry name" value="RBD_dom"/>
</dbReference>
<dbReference type="InterPro" id="IPR001478">
    <property type="entry name" value="PDZ"/>
</dbReference>
<dbReference type="Gene3D" id="2.30.29.30">
    <property type="entry name" value="Pleckstrin-homology domain (PH domain)/Phosphotyrosine-binding domain (PTB)"/>
    <property type="match status" value="1"/>
</dbReference>
<feature type="domain" description="PDZ" evidence="5">
    <location>
        <begin position="843"/>
        <end position="917"/>
    </location>
</feature>
<dbReference type="EMBL" id="VXIV02001184">
    <property type="protein sequence ID" value="KAF6033996.1"/>
    <property type="molecule type" value="Genomic_DNA"/>
</dbReference>
<keyword evidence="2" id="KW-0175">Coiled coil</keyword>
<dbReference type="AlphaFoldDB" id="A0A7J7K8W1"/>
<comment type="caution">
    <text evidence="7">The sequence shown here is derived from an EMBL/GenBank/DDBJ whole genome shotgun (WGS) entry which is preliminary data.</text>
</comment>
<sequence>MSCFILSLLRSTVDVLIQLFFHYYLTLSRQPTARVDSRSLFAHIPTDNKTVSQSADSLLTPPLNLDLITEQNQQSVSTDGSVNEAAGDTEVIPRDVNEKSASQSEVADVAANSQEVSEDTTSGSDADEYDKPATLSAAHLNAILFSCENIAHSAATDPHTFTAEVISEEDEEAELTLLGEDTTILADESNQLLSPDAAVCESSTPCDLELSPSAAPDDSSHQLPVETTSNTGSTLHKMLQSLPSTTASNASFGVEAEQGDPSITSPLQNSESEGIIRRSSSRSQSAAIFRSKSTDDNNSLSSSHEINNKLFLEYQSKSRDLGSCTDSKEEDHDFSLYQDSGFGGTISSEVSAAGRSSKSKMSRQSSRMSEQSQSSVITGSESIYSSSSSSQLTKTSDVTQVKPFTFYSDQSGDDNEEEEDNSSCHSFTTQPALPTSFTSLTRQSGTTRKAGWLTVKNWMMHSKSKLTLANKRHWKRYWVTLRGTTLMFYNCNDQASLTEEAMPRHMIYIDGSIAQSVPEHPRRDNIFSISSAYGDAYLFQAPTQIEHDNWISSIHSTCASQLAKQNSKANPVKVLQQEIEKLQENIDSDSKMKKMAELQLTVVKEVKSRSAITNQINTWEENLERLFMDQYRFKCYLSSLQGTELPNPKYVLSSMSNATKRKLRKLGILNVTSLHSLICIRTPNAYHTYIGQRQKKSGILSTLRQTSQSRLKVTADTFVPPGTGSDEGEECPVNDDSECSSLPGNEMISSMGSKFGENLLRIYLPNEQSIVVETDEGMSVRNILEVVCNKRQLVLSDHFLRIRANTLSEFVVPQLTDLIDELIPPPLQKEYDRVEVCVKTVFLVDIAREPGKSFGMEVEAELADDAETEDMLQVFVDVVTEDSPTSRAGIVPGDELLTINGQVVSELDMDHIEAILEGDTRVSVTVRSCRLTRPPNSVTTELTSHADSYIDNMMCPPPPSQSRISDTIIGDLIVPAPNWIQNSVEESETGEISLTPRTEREKNATDIKDFLHVS</sequence>
<dbReference type="SUPFAM" id="SSF50156">
    <property type="entry name" value="PDZ domain-like"/>
    <property type="match status" value="1"/>
</dbReference>
<dbReference type="Pfam" id="PF17820">
    <property type="entry name" value="PDZ_6"/>
    <property type="match status" value="1"/>
</dbReference>
<dbReference type="SMART" id="SM00233">
    <property type="entry name" value="PH"/>
    <property type="match status" value="1"/>
</dbReference>
<dbReference type="PROSITE" id="PS50898">
    <property type="entry name" value="RBD"/>
    <property type="match status" value="1"/>
</dbReference>
<evidence type="ECO:0000259" key="5">
    <source>
        <dbReference type="PROSITE" id="PS50106"/>
    </source>
</evidence>
<reference evidence="7" key="1">
    <citation type="submission" date="2020-06" db="EMBL/GenBank/DDBJ databases">
        <title>Draft genome of Bugula neritina, a colonial animal packing powerful symbionts and potential medicines.</title>
        <authorList>
            <person name="Rayko M."/>
        </authorList>
    </citation>
    <scope>NUCLEOTIDE SEQUENCE [LARGE SCALE GENOMIC DNA]</scope>
    <source>
        <strain evidence="7">Kwan_BN1</strain>
    </source>
</reference>
<dbReference type="Proteomes" id="UP000593567">
    <property type="component" value="Unassembled WGS sequence"/>
</dbReference>